<evidence type="ECO:0000256" key="2">
    <source>
        <dbReference type="SAM" id="Phobius"/>
    </source>
</evidence>
<proteinExistence type="predicted"/>
<reference evidence="3 4" key="1">
    <citation type="journal article" date="2019" name="Environ. Microbiol.">
        <title>An active ?-lactamase is a part of an orchestrated cell wall stress resistance network of Bacillus subtilis and related rhizosphere species.</title>
        <authorList>
            <person name="Bucher T."/>
            <person name="Keren-Paz A."/>
            <person name="Hausser J."/>
            <person name="Olender T."/>
            <person name="Cytryn E."/>
            <person name="Kolodkin-Gal I."/>
        </authorList>
    </citation>
    <scope>NUCLEOTIDE SEQUENCE [LARGE SCALE GENOMIC DNA]</scope>
    <source>
        <strain evidence="3 4">I5</strain>
    </source>
</reference>
<dbReference type="EMBL" id="SZON01001172">
    <property type="protein sequence ID" value="TKI92233.1"/>
    <property type="molecule type" value="Genomic_DNA"/>
</dbReference>
<organism evidence="3 4">
    <name type="scientific">Bacillus wiedmannii</name>
    <dbReference type="NCBI Taxonomy" id="1890302"/>
    <lineage>
        <taxon>Bacteria</taxon>
        <taxon>Bacillati</taxon>
        <taxon>Bacillota</taxon>
        <taxon>Bacilli</taxon>
        <taxon>Bacillales</taxon>
        <taxon>Bacillaceae</taxon>
        <taxon>Bacillus</taxon>
        <taxon>Bacillus cereus group</taxon>
    </lineage>
</organism>
<keyword evidence="2" id="KW-0472">Membrane</keyword>
<comment type="caution">
    <text evidence="3">The sequence shown here is derived from an EMBL/GenBank/DDBJ whole genome shotgun (WGS) entry which is preliminary data.</text>
</comment>
<feature type="coiled-coil region" evidence="1">
    <location>
        <begin position="181"/>
        <end position="208"/>
    </location>
</feature>
<keyword evidence="2" id="KW-0812">Transmembrane</keyword>
<keyword evidence="1" id="KW-0175">Coiled coil</keyword>
<evidence type="ECO:0000313" key="3">
    <source>
        <dbReference type="EMBL" id="TKI92233.1"/>
    </source>
</evidence>
<sequence length="209" mass="23944">VESLETVKDVQDKIISAKDSQISFLNDSIANMWQPIAIVAGIAGLVITGAFAYVSILHHQAKKKREEVEELIQQSHSISTVAQERLEELEETQKELNRLSSSLANNQKVDITLNNIKFTLDFISKSLMTLYSNTYDTYLSEPTEQQEEYSRFKNNYERLGQQYIKVSLNFNKKIISGESANQQDIEVINNLENKCVELKNKIYAYLENL</sequence>
<name>A0A4V5TU42_9BACI</name>
<gene>
    <name evidence="3" type="ORF">FC699_20410</name>
</gene>
<evidence type="ECO:0000256" key="1">
    <source>
        <dbReference type="SAM" id="Coils"/>
    </source>
</evidence>
<feature type="transmembrane region" description="Helical" evidence="2">
    <location>
        <begin position="32"/>
        <end position="56"/>
    </location>
</feature>
<feature type="non-terminal residue" evidence="3">
    <location>
        <position position="1"/>
    </location>
</feature>
<dbReference type="AlphaFoldDB" id="A0A4V5TU42"/>
<accession>A0A4V5TU42</accession>
<keyword evidence="2" id="KW-1133">Transmembrane helix</keyword>
<protein>
    <submittedName>
        <fullName evidence="3">Uncharacterized protein</fullName>
    </submittedName>
</protein>
<dbReference type="Proteomes" id="UP000305222">
    <property type="component" value="Unassembled WGS sequence"/>
</dbReference>
<evidence type="ECO:0000313" key="4">
    <source>
        <dbReference type="Proteomes" id="UP000305222"/>
    </source>
</evidence>
<feature type="coiled-coil region" evidence="1">
    <location>
        <begin position="54"/>
        <end position="109"/>
    </location>
</feature>